<gene>
    <name evidence="1" type="ORF">JJB74_14455</name>
</gene>
<proteinExistence type="predicted"/>
<protein>
    <submittedName>
        <fullName evidence="1">Uncharacterized protein</fullName>
    </submittedName>
</protein>
<organism evidence="1 2">
    <name type="scientific">Noviherbaspirillum pedocola</name>
    <dbReference type="NCBI Taxonomy" id="2801341"/>
    <lineage>
        <taxon>Bacteria</taxon>
        <taxon>Pseudomonadati</taxon>
        <taxon>Pseudomonadota</taxon>
        <taxon>Betaproteobacteria</taxon>
        <taxon>Burkholderiales</taxon>
        <taxon>Oxalobacteraceae</taxon>
        <taxon>Noviherbaspirillum</taxon>
    </lineage>
</organism>
<dbReference type="AlphaFoldDB" id="A0A934W8H1"/>
<comment type="caution">
    <text evidence="1">The sequence shown here is derived from an EMBL/GenBank/DDBJ whole genome shotgun (WGS) entry which is preliminary data.</text>
</comment>
<evidence type="ECO:0000313" key="1">
    <source>
        <dbReference type="EMBL" id="MBK4735819.1"/>
    </source>
</evidence>
<sequence>MKAFASLALTARHETRRLLGASGAAGIALLIVAMLLSGYAAPAWQARQHALQNESLRLAEEWKARPAAGPGPLAPAEQIRRFHDWFPPATQTVDDLRLVAEQAQAHKVALDKGEYQMQRDAGNPLLAYDVVLPVKASYPALRGFVGAVLNAAPHAALAELRMERPNARNTTLDARIHFRFTYRDK</sequence>
<reference evidence="1" key="1">
    <citation type="submission" date="2021-01" db="EMBL/GenBank/DDBJ databases">
        <title>Genome sequence of strain Noviherbaspirillum sp. DKR-6.</title>
        <authorList>
            <person name="Chaudhary D.K."/>
        </authorList>
    </citation>
    <scope>NUCLEOTIDE SEQUENCE</scope>
    <source>
        <strain evidence="1">DKR-6</strain>
    </source>
</reference>
<accession>A0A934W8H1</accession>
<name>A0A934W8H1_9BURK</name>
<evidence type="ECO:0000313" key="2">
    <source>
        <dbReference type="Proteomes" id="UP000622890"/>
    </source>
</evidence>
<dbReference type="Proteomes" id="UP000622890">
    <property type="component" value="Unassembled WGS sequence"/>
</dbReference>
<keyword evidence="2" id="KW-1185">Reference proteome</keyword>
<dbReference type="EMBL" id="JAEPBG010000005">
    <property type="protein sequence ID" value="MBK4735819.1"/>
    <property type="molecule type" value="Genomic_DNA"/>
</dbReference>
<dbReference type="RefSeq" id="WP_200592617.1">
    <property type="nucleotide sequence ID" value="NZ_JAEPBG010000005.1"/>
</dbReference>